<dbReference type="InterPro" id="IPR057495">
    <property type="entry name" value="AAA_lid_BCS1"/>
</dbReference>
<evidence type="ECO:0000256" key="3">
    <source>
        <dbReference type="ARBA" id="ARBA00022692"/>
    </source>
</evidence>
<comment type="catalytic activity">
    <reaction evidence="11">
        <text>ATP + H2O = ADP + phosphate + H(+)</text>
        <dbReference type="Rhea" id="RHEA:13065"/>
        <dbReference type="ChEBI" id="CHEBI:15377"/>
        <dbReference type="ChEBI" id="CHEBI:15378"/>
        <dbReference type="ChEBI" id="CHEBI:30616"/>
        <dbReference type="ChEBI" id="CHEBI:43474"/>
        <dbReference type="ChEBI" id="CHEBI:456216"/>
    </reaction>
    <physiologicalReaction direction="left-to-right" evidence="11">
        <dbReference type="Rhea" id="RHEA:13066"/>
    </physiologicalReaction>
</comment>
<dbReference type="SUPFAM" id="SSF52540">
    <property type="entry name" value="P-loop containing nucleoside triphosphate hydrolases"/>
    <property type="match status" value="1"/>
</dbReference>
<evidence type="ECO:0000256" key="5">
    <source>
        <dbReference type="ARBA" id="ARBA00022792"/>
    </source>
</evidence>
<organism evidence="15 16">
    <name type="scientific">Mycena chlorophos</name>
    <name type="common">Agaric fungus</name>
    <name type="synonym">Agaricus chlorophos</name>
    <dbReference type="NCBI Taxonomy" id="658473"/>
    <lineage>
        <taxon>Eukaryota</taxon>
        <taxon>Fungi</taxon>
        <taxon>Dikarya</taxon>
        <taxon>Basidiomycota</taxon>
        <taxon>Agaricomycotina</taxon>
        <taxon>Agaricomycetes</taxon>
        <taxon>Agaricomycetidae</taxon>
        <taxon>Agaricales</taxon>
        <taxon>Marasmiineae</taxon>
        <taxon>Mycenaceae</taxon>
        <taxon>Mycena</taxon>
    </lineage>
</organism>
<keyword evidence="4" id="KW-0547">Nucleotide-binding</keyword>
<dbReference type="Pfam" id="PF00004">
    <property type="entry name" value="AAA"/>
    <property type="match status" value="2"/>
</dbReference>
<feature type="domain" description="AAA+ ATPase" evidence="13">
    <location>
        <begin position="278"/>
        <end position="435"/>
    </location>
</feature>
<dbReference type="InterPro" id="IPR003593">
    <property type="entry name" value="AAA+_ATPase"/>
</dbReference>
<evidence type="ECO:0000259" key="14">
    <source>
        <dbReference type="SMART" id="SM01024"/>
    </source>
</evidence>
<dbReference type="InterPro" id="IPR014851">
    <property type="entry name" value="BCS1_N"/>
</dbReference>
<keyword evidence="6" id="KW-0378">Hydrolase</keyword>
<evidence type="ECO:0000256" key="9">
    <source>
        <dbReference type="ARBA" id="ARBA00023128"/>
    </source>
</evidence>
<dbReference type="InterPro" id="IPR027417">
    <property type="entry name" value="P-loop_NTPase"/>
</dbReference>
<dbReference type="Gene3D" id="3.40.50.300">
    <property type="entry name" value="P-loop containing nucleotide triphosphate hydrolases"/>
    <property type="match status" value="1"/>
</dbReference>
<sequence length="676" mass="73536">MASLVYRLLGSLHSAPVADKAPGHVAASVGLGRGLFSPLSEFLGAANALLGAYGGNSVKLLVLGSIIETGRRLFQWFMARFSIEYCTTMRLASGDPAYEWVVLLLTQEDVWRRARDFIVTANNSRRKWAVRTELKEDGTKVNAEYVPTYARPQLFRWRGYWVEIQRTGNITAVDTQQSPQGAGGASMTVTIYTLDMKVLSDFMEDAHDRYVQVNRPHVVVHMIEQNFGPNHLWSTAKHKMKRPLSSIILPHGVVDSLVDDAKEFISSEGWYAEAGIPHRRGYLLYGPPGTGKTSTIYALAGALNLEIYVLSLSSRFVDDAYLQRAASAIPKHGIFVIEDIDCAFPRRDEDDPDDMDDASYAAFMHNTNPTRMVGGMRTMMAQPVRTAVTLSGLLNVIDGVGSEEGKLFFATTNHIERLDPALLRPGRIDMKVQYEMATKEQAGKLFERFFPETRFPELSEGGARIAPQSGPAPSPAPSYFRNAAAVDLPDPELDSPTSALTLSFLVNLFADRIPEGEFTTAELQGYLQGYKTAPVAAVRGAMTFVEKGREERKDRDRIKTERRARVRERRALLAANTPGAGGGLMPGVAVANTRSARMERGLGMLAASAQASGAATPAVPVPMPVPEALPTLNGNGPVSAETLAPLPKVNGVASAASAETSSPVPVTLSLPEAETR</sequence>
<keyword evidence="8" id="KW-1133">Transmembrane helix</keyword>
<dbReference type="Proteomes" id="UP000815677">
    <property type="component" value="Unassembled WGS sequence"/>
</dbReference>
<evidence type="ECO:0000256" key="1">
    <source>
        <dbReference type="ARBA" id="ARBA00004434"/>
    </source>
</evidence>
<evidence type="ECO:0000313" key="16">
    <source>
        <dbReference type="Proteomes" id="UP000815677"/>
    </source>
</evidence>
<dbReference type="SMART" id="SM00382">
    <property type="entry name" value="AAA"/>
    <property type="match status" value="1"/>
</dbReference>
<accession>A0ABQ0LJV3</accession>
<name>A0ABQ0LJV3_MYCCL</name>
<feature type="region of interest" description="Disordered" evidence="12">
    <location>
        <begin position="652"/>
        <end position="676"/>
    </location>
</feature>
<dbReference type="SMART" id="SM01024">
    <property type="entry name" value="BCS1_N"/>
    <property type="match status" value="1"/>
</dbReference>
<comment type="subcellular location">
    <subcellularLocation>
        <location evidence="1">Mitochondrion inner membrane</location>
        <topology evidence="1">Single-pass membrane protein</topology>
    </subcellularLocation>
</comment>
<dbReference type="Pfam" id="PF08740">
    <property type="entry name" value="BCS1_N"/>
    <property type="match status" value="1"/>
</dbReference>
<proteinExistence type="inferred from homology"/>
<dbReference type="Pfam" id="PF25426">
    <property type="entry name" value="AAA_lid_BCS1"/>
    <property type="match status" value="1"/>
</dbReference>
<evidence type="ECO:0000259" key="13">
    <source>
        <dbReference type="SMART" id="SM00382"/>
    </source>
</evidence>
<evidence type="ECO:0000256" key="8">
    <source>
        <dbReference type="ARBA" id="ARBA00022989"/>
    </source>
</evidence>
<evidence type="ECO:0000256" key="2">
    <source>
        <dbReference type="ARBA" id="ARBA00007448"/>
    </source>
</evidence>
<evidence type="ECO:0000256" key="12">
    <source>
        <dbReference type="SAM" id="MobiDB-lite"/>
    </source>
</evidence>
<keyword evidence="10" id="KW-0472">Membrane</keyword>
<keyword evidence="5" id="KW-0999">Mitochondrion inner membrane</keyword>
<feature type="domain" description="BCS1 N-terminal" evidence="14">
    <location>
        <begin position="61"/>
        <end position="247"/>
    </location>
</feature>
<dbReference type="EMBL" id="DF847129">
    <property type="protein sequence ID" value="GAT51330.1"/>
    <property type="molecule type" value="Genomic_DNA"/>
</dbReference>
<protein>
    <recommendedName>
        <fullName evidence="17">P-loop containing nucleoside triphosphate hydrolase protein</fullName>
    </recommendedName>
</protein>
<evidence type="ECO:0000256" key="6">
    <source>
        <dbReference type="ARBA" id="ARBA00022801"/>
    </source>
</evidence>
<comment type="similarity">
    <text evidence="2">Belongs to the AAA ATPase family. BCS1 subfamily.</text>
</comment>
<evidence type="ECO:0008006" key="17">
    <source>
        <dbReference type="Google" id="ProtNLM"/>
    </source>
</evidence>
<reference evidence="15" key="1">
    <citation type="submission" date="2014-09" db="EMBL/GenBank/DDBJ databases">
        <title>Genome sequence of the luminous mushroom Mycena chlorophos for searching fungal bioluminescence genes.</title>
        <authorList>
            <person name="Tanaka Y."/>
            <person name="Kasuga D."/>
            <person name="Oba Y."/>
            <person name="Hase S."/>
            <person name="Sato K."/>
            <person name="Oba Y."/>
            <person name="Sakakibara Y."/>
        </authorList>
    </citation>
    <scope>NUCLEOTIDE SEQUENCE</scope>
</reference>
<dbReference type="InterPro" id="IPR050747">
    <property type="entry name" value="Mitochondrial_chaperone_BCS1"/>
</dbReference>
<keyword evidence="7" id="KW-0067">ATP-binding</keyword>
<evidence type="ECO:0000256" key="7">
    <source>
        <dbReference type="ARBA" id="ARBA00022840"/>
    </source>
</evidence>
<keyword evidence="16" id="KW-1185">Reference proteome</keyword>
<evidence type="ECO:0000313" key="15">
    <source>
        <dbReference type="EMBL" id="GAT51330.1"/>
    </source>
</evidence>
<keyword evidence="9" id="KW-0496">Mitochondrion</keyword>
<dbReference type="InterPro" id="IPR003959">
    <property type="entry name" value="ATPase_AAA_core"/>
</dbReference>
<gene>
    <name evidence="15" type="ORF">MCHLO_08480</name>
</gene>
<keyword evidence="3" id="KW-0812">Transmembrane</keyword>
<evidence type="ECO:0000256" key="4">
    <source>
        <dbReference type="ARBA" id="ARBA00022741"/>
    </source>
</evidence>
<evidence type="ECO:0000256" key="10">
    <source>
        <dbReference type="ARBA" id="ARBA00023136"/>
    </source>
</evidence>
<evidence type="ECO:0000256" key="11">
    <source>
        <dbReference type="ARBA" id="ARBA00048778"/>
    </source>
</evidence>
<dbReference type="PANTHER" id="PTHR23070">
    <property type="entry name" value="BCS1 AAA-TYPE ATPASE"/>
    <property type="match status" value="1"/>
</dbReference>